<accession>A0ACC2U9W6</accession>
<name>A0ACC2U9W6_9FUNG</name>
<keyword evidence="2" id="KW-1185">Reference proteome</keyword>
<proteinExistence type="predicted"/>
<sequence>MIGNYDSNCPVLLPGDVDSKEEADNVLCLVLGLLVAFPSVVLCKSPPDTPVSVGKPYQSKPCPTMEDQANEL</sequence>
<dbReference type="Proteomes" id="UP001165960">
    <property type="component" value="Unassembled WGS sequence"/>
</dbReference>
<dbReference type="EMBL" id="QTSX02001002">
    <property type="protein sequence ID" value="KAJ9083446.1"/>
    <property type="molecule type" value="Genomic_DNA"/>
</dbReference>
<organism evidence="1 2">
    <name type="scientific">Entomophthora muscae</name>
    <dbReference type="NCBI Taxonomy" id="34485"/>
    <lineage>
        <taxon>Eukaryota</taxon>
        <taxon>Fungi</taxon>
        <taxon>Fungi incertae sedis</taxon>
        <taxon>Zoopagomycota</taxon>
        <taxon>Entomophthoromycotina</taxon>
        <taxon>Entomophthoromycetes</taxon>
        <taxon>Entomophthorales</taxon>
        <taxon>Entomophthoraceae</taxon>
        <taxon>Entomophthora</taxon>
    </lineage>
</organism>
<comment type="caution">
    <text evidence="1">The sequence shown here is derived from an EMBL/GenBank/DDBJ whole genome shotgun (WGS) entry which is preliminary data.</text>
</comment>
<evidence type="ECO:0000313" key="1">
    <source>
        <dbReference type="EMBL" id="KAJ9083446.1"/>
    </source>
</evidence>
<protein>
    <submittedName>
        <fullName evidence="1">Uncharacterized protein</fullName>
    </submittedName>
</protein>
<gene>
    <name evidence="1" type="ORF">DSO57_1034671</name>
</gene>
<reference evidence="1" key="1">
    <citation type="submission" date="2022-04" db="EMBL/GenBank/DDBJ databases">
        <title>Genome of the entomopathogenic fungus Entomophthora muscae.</title>
        <authorList>
            <person name="Elya C."/>
            <person name="Lovett B.R."/>
            <person name="Lee E."/>
            <person name="Macias A.M."/>
            <person name="Hajek A.E."/>
            <person name="De Bivort B.L."/>
            <person name="Kasson M.T."/>
            <person name="De Fine Licht H.H."/>
            <person name="Stajich J.E."/>
        </authorList>
    </citation>
    <scope>NUCLEOTIDE SEQUENCE</scope>
    <source>
        <strain evidence="1">Berkeley</strain>
    </source>
</reference>
<evidence type="ECO:0000313" key="2">
    <source>
        <dbReference type="Proteomes" id="UP001165960"/>
    </source>
</evidence>